<feature type="signal peptide" evidence="2">
    <location>
        <begin position="1"/>
        <end position="32"/>
    </location>
</feature>
<sequence length="161" mass="16310">MVSDNHRSPLRAALLCGAAAVLLPLAAGCTGAGGEAGGQGQVKQAQPATAEQLAQQTGCTLSSIRKVADLSQGACQTSKGRFTVVSFTTDQGQQAWLEEAKPWGGTYLVGPRWVVVSTEQTLKALQEDLGGQIQYGADHSGGGHQGGTTGHQGGATGHQGG</sequence>
<organism evidence="3 4">
    <name type="scientific">Actinomadura keratinilytica</name>
    <dbReference type="NCBI Taxonomy" id="547461"/>
    <lineage>
        <taxon>Bacteria</taxon>
        <taxon>Bacillati</taxon>
        <taxon>Actinomycetota</taxon>
        <taxon>Actinomycetes</taxon>
        <taxon>Streptosporangiales</taxon>
        <taxon>Thermomonosporaceae</taxon>
        <taxon>Actinomadura</taxon>
    </lineage>
</organism>
<gene>
    <name evidence="3" type="ORF">GCM10022416_53140</name>
</gene>
<protein>
    <recommendedName>
        <fullName evidence="5">Lipoprotein</fullName>
    </recommendedName>
</protein>
<evidence type="ECO:0008006" key="5">
    <source>
        <dbReference type="Google" id="ProtNLM"/>
    </source>
</evidence>
<keyword evidence="4" id="KW-1185">Reference proteome</keyword>
<dbReference type="RefSeq" id="WP_345024367.1">
    <property type="nucleotide sequence ID" value="NZ_BAABDO010000116.1"/>
</dbReference>
<accession>A0ABP7ZGE6</accession>
<evidence type="ECO:0000313" key="4">
    <source>
        <dbReference type="Proteomes" id="UP001500266"/>
    </source>
</evidence>
<keyword evidence="2" id="KW-0732">Signal</keyword>
<dbReference type="Proteomes" id="UP001500266">
    <property type="component" value="Unassembled WGS sequence"/>
</dbReference>
<evidence type="ECO:0000256" key="2">
    <source>
        <dbReference type="SAM" id="SignalP"/>
    </source>
</evidence>
<evidence type="ECO:0000256" key="1">
    <source>
        <dbReference type="SAM" id="MobiDB-lite"/>
    </source>
</evidence>
<evidence type="ECO:0000313" key="3">
    <source>
        <dbReference type="EMBL" id="GAA4153776.1"/>
    </source>
</evidence>
<feature type="chain" id="PRO_5045667109" description="Lipoprotein" evidence="2">
    <location>
        <begin position="33"/>
        <end position="161"/>
    </location>
</feature>
<dbReference type="EMBL" id="BAABDO010000116">
    <property type="protein sequence ID" value="GAA4153776.1"/>
    <property type="molecule type" value="Genomic_DNA"/>
</dbReference>
<comment type="caution">
    <text evidence="3">The sequence shown here is derived from an EMBL/GenBank/DDBJ whole genome shotgun (WGS) entry which is preliminary data.</text>
</comment>
<dbReference type="PROSITE" id="PS51257">
    <property type="entry name" value="PROKAR_LIPOPROTEIN"/>
    <property type="match status" value="1"/>
</dbReference>
<feature type="compositionally biased region" description="Gly residues" evidence="1">
    <location>
        <begin position="139"/>
        <end position="161"/>
    </location>
</feature>
<name>A0ABP7ZGE6_9ACTN</name>
<proteinExistence type="predicted"/>
<reference evidence="4" key="1">
    <citation type="journal article" date="2019" name="Int. J. Syst. Evol. Microbiol.">
        <title>The Global Catalogue of Microorganisms (GCM) 10K type strain sequencing project: providing services to taxonomists for standard genome sequencing and annotation.</title>
        <authorList>
            <consortium name="The Broad Institute Genomics Platform"/>
            <consortium name="The Broad Institute Genome Sequencing Center for Infectious Disease"/>
            <person name="Wu L."/>
            <person name="Ma J."/>
        </authorList>
    </citation>
    <scope>NUCLEOTIDE SEQUENCE [LARGE SCALE GENOMIC DNA]</scope>
    <source>
        <strain evidence="4">JCM 17316</strain>
    </source>
</reference>
<feature type="region of interest" description="Disordered" evidence="1">
    <location>
        <begin position="133"/>
        <end position="161"/>
    </location>
</feature>